<comment type="caution">
    <text evidence="1">The sequence shown here is derived from an EMBL/GenBank/DDBJ whole genome shotgun (WGS) entry which is preliminary data.</text>
</comment>
<keyword evidence="2" id="KW-1185">Reference proteome</keyword>
<accession>A0A9P9JR20</accession>
<dbReference type="AlphaFoldDB" id="A0A9P9JR20"/>
<dbReference type="Proteomes" id="UP000720189">
    <property type="component" value="Unassembled WGS sequence"/>
</dbReference>
<proteinExistence type="predicted"/>
<protein>
    <submittedName>
        <fullName evidence="1">Uncharacterized protein</fullName>
    </submittedName>
</protein>
<organism evidence="1 2">
    <name type="scientific">Fusarium redolens</name>
    <dbReference type="NCBI Taxonomy" id="48865"/>
    <lineage>
        <taxon>Eukaryota</taxon>
        <taxon>Fungi</taxon>
        <taxon>Dikarya</taxon>
        <taxon>Ascomycota</taxon>
        <taxon>Pezizomycotina</taxon>
        <taxon>Sordariomycetes</taxon>
        <taxon>Hypocreomycetidae</taxon>
        <taxon>Hypocreales</taxon>
        <taxon>Nectriaceae</taxon>
        <taxon>Fusarium</taxon>
        <taxon>Fusarium redolens species complex</taxon>
    </lineage>
</organism>
<dbReference type="InterPro" id="IPR022698">
    <property type="entry name" value="OrsD"/>
</dbReference>
<evidence type="ECO:0000313" key="2">
    <source>
        <dbReference type="Proteomes" id="UP000720189"/>
    </source>
</evidence>
<gene>
    <name evidence="1" type="ORF">BKA55DRAFT_544316</name>
</gene>
<evidence type="ECO:0000313" key="1">
    <source>
        <dbReference type="EMBL" id="KAH7233833.1"/>
    </source>
</evidence>
<dbReference type="Pfam" id="PF12013">
    <property type="entry name" value="OrsD"/>
    <property type="match status" value="1"/>
</dbReference>
<dbReference type="RefSeq" id="XP_046044178.1">
    <property type="nucleotide sequence ID" value="XM_046190695.1"/>
</dbReference>
<reference evidence="1" key="1">
    <citation type="journal article" date="2021" name="Nat. Commun.">
        <title>Genetic determinants of endophytism in the Arabidopsis root mycobiome.</title>
        <authorList>
            <person name="Mesny F."/>
            <person name="Miyauchi S."/>
            <person name="Thiergart T."/>
            <person name="Pickel B."/>
            <person name="Atanasova L."/>
            <person name="Karlsson M."/>
            <person name="Huettel B."/>
            <person name="Barry K.W."/>
            <person name="Haridas S."/>
            <person name="Chen C."/>
            <person name="Bauer D."/>
            <person name="Andreopoulos W."/>
            <person name="Pangilinan J."/>
            <person name="LaButti K."/>
            <person name="Riley R."/>
            <person name="Lipzen A."/>
            <person name="Clum A."/>
            <person name="Drula E."/>
            <person name="Henrissat B."/>
            <person name="Kohler A."/>
            <person name="Grigoriev I.V."/>
            <person name="Martin F.M."/>
            <person name="Hacquard S."/>
        </authorList>
    </citation>
    <scope>NUCLEOTIDE SEQUENCE</scope>
    <source>
        <strain evidence="1">MPI-CAGE-AT-0023</strain>
    </source>
</reference>
<dbReference type="OrthoDB" id="5088879at2759"/>
<dbReference type="EMBL" id="JAGMUX010000018">
    <property type="protein sequence ID" value="KAH7233833.1"/>
    <property type="molecule type" value="Genomic_DNA"/>
</dbReference>
<dbReference type="GeneID" id="70220649"/>
<name>A0A9P9JR20_FUSRE</name>
<sequence length="239" mass="26702">MAGGQVLTGSTYGLDGAFPDHLQPALLRIYAKISAEWHEFIKIDESPDFTRRNESVRVTETNIEVGFRKRQFDQPVSSTQPIDLGRKRCRRNLDSPEDANTYIPSVTADINDVGLDHGDTITYPSTIPDETTHSLKLLEDQSLLTVGAFVDLPAFNLVVCSSCKYAVLADEIKSHLQNPTHRYSYTKDQGQKIVAKISSIPAILRNQDDLRNFCLPPPETRAIPFIEPPRESIVSTSMD</sequence>